<comment type="catalytic activity">
    <reaction evidence="4">
        <text>Couples ATP hydrolysis with the unwinding of duplex DNA by translocating in the 3'-5' direction.</text>
        <dbReference type="EC" id="5.6.2.4"/>
    </reaction>
</comment>
<keyword evidence="8" id="KW-1185">Reference proteome</keyword>
<accession>A0A6A4GKJ9</accession>
<dbReference type="PANTHER" id="PTHR13710:SF105">
    <property type="entry name" value="ATP-DEPENDENT DNA HELICASE Q1"/>
    <property type="match status" value="1"/>
</dbReference>
<reference evidence="7" key="1">
    <citation type="journal article" date="2019" name="Environ. Microbiol.">
        <title>Fungal ecological strategies reflected in gene transcription - a case study of two litter decomposers.</title>
        <authorList>
            <person name="Barbi F."/>
            <person name="Kohler A."/>
            <person name="Barry K."/>
            <person name="Baskaran P."/>
            <person name="Daum C."/>
            <person name="Fauchery L."/>
            <person name="Ihrmark K."/>
            <person name="Kuo A."/>
            <person name="LaButti K."/>
            <person name="Lipzen A."/>
            <person name="Morin E."/>
            <person name="Grigoriev I.V."/>
            <person name="Henrissat B."/>
            <person name="Lindahl B."/>
            <person name="Martin F."/>
        </authorList>
    </citation>
    <scope>NUCLEOTIDE SEQUENCE</scope>
    <source>
        <strain evidence="7">JB14</strain>
    </source>
</reference>
<feature type="non-terminal residue" evidence="7">
    <location>
        <position position="1"/>
    </location>
</feature>
<gene>
    <name evidence="7" type="ORF">BT96DRAFT_839534</name>
</gene>
<dbReference type="GO" id="GO:0005737">
    <property type="term" value="C:cytoplasm"/>
    <property type="evidence" value="ECO:0007669"/>
    <property type="project" value="TreeGrafter"/>
</dbReference>
<proteinExistence type="inferred from homology"/>
<dbReference type="GO" id="GO:0005694">
    <property type="term" value="C:chromosome"/>
    <property type="evidence" value="ECO:0007669"/>
    <property type="project" value="TreeGrafter"/>
</dbReference>
<dbReference type="EC" id="5.6.2.4" evidence="5"/>
<dbReference type="GO" id="GO:0043138">
    <property type="term" value="F:3'-5' DNA helicase activity"/>
    <property type="evidence" value="ECO:0007669"/>
    <property type="project" value="UniProtKB-EC"/>
</dbReference>
<evidence type="ECO:0000313" key="7">
    <source>
        <dbReference type="EMBL" id="KAE9386249.1"/>
    </source>
</evidence>
<evidence type="ECO:0000256" key="2">
    <source>
        <dbReference type="ARBA" id="ARBA00023125"/>
    </source>
</evidence>
<protein>
    <recommendedName>
        <fullName evidence="5">DNA 3'-5' helicase</fullName>
        <ecNumber evidence="5">5.6.2.4</ecNumber>
    </recommendedName>
</protein>
<sequence>LIYVSPEMALSDGFRNQVWKNPRFRSRLAAIFVDEAHVINEWGEEEFRPEYRELGKLWSYCGYTVPMVASTATCQTSTFNLLWKVL</sequence>
<dbReference type="Proteomes" id="UP000799118">
    <property type="component" value="Unassembled WGS sequence"/>
</dbReference>
<name>A0A6A4GKJ9_9AGAR</name>
<comment type="similarity">
    <text evidence="1">Belongs to the helicase family. RecQ subfamily.</text>
</comment>
<keyword evidence="2" id="KW-0238">DNA-binding</keyword>
<dbReference type="GO" id="GO:0006310">
    <property type="term" value="P:DNA recombination"/>
    <property type="evidence" value="ECO:0007669"/>
    <property type="project" value="TreeGrafter"/>
</dbReference>
<evidence type="ECO:0000256" key="4">
    <source>
        <dbReference type="ARBA" id="ARBA00034617"/>
    </source>
</evidence>
<evidence type="ECO:0000313" key="8">
    <source>
        <dbReference type="Proteomes" id="UP000799118"/>
    </source>
</evidence>
<dbReference type="InterPro" id="IPR027417">
    <property type="entry name" value="P-loop_NTPase"/>
</dbReference>
<dbReference type="InterPro" id="IPR014001">
    <property type="entry name" value="Helicase_ATP-bd"/>
</dbReference>
<dbReference type="EMBL" id="ML769897">
    <property type="protein sequence ID" value="KAE9386249.1"/>
    <property type="molecule type" value="Genomic_DNA"/>
</dbReference>
<dbReference type="Gene3D" id="3.40.50.300">
    <property type="entry name" value="P-loop containing nucleotide triphosphate hydrolases"/>
    <property type="match status" value="1"/>
</dbReference>
<dbReference type="OrthoDB" id="2499463at2759"/>
<dbReference type="GO" id="GO:0009378">
    <property type="term" value="F:four-way junction helicase activity"/>
    <property type="evidence" value="ECO:0007669"/>
    <property type="project" value="TreeGrafter"/>
</dbReference>
<dbReference type="AlphaFoldDB" id="A0A6A4GKJ9"/>
<keyword evidence="3" id="KW-0413">Isomerase</keyword>
<dbReference type="GO" id="GO:0006281">
    <property type="term" value="P:DNA repair"/>
    <property type="evidence" value="ECO:0007669"/>
    <property type="project" value="TreeGrafter"/>
</dbReference>
<evidence type="ECO:0000256" key="3">
    <source>
        <dbReference type="ARBA" id="ARBA00023235"/>
    </source>
</evidence>
<evidence type="ECO:0000259" key="6">
    <source>
        <dbReference type="PROSITE" id="PS51192"/>
    </source>
</evidence>
<feature type="domain" description="Helicase ATP-binding" evidence="6">
    <location>
        <begin position="1"/>
        <end position="86"/>
    </location>
</feature>
<dbReference type="PROSITE" id="PS51192">
    <property type="entry name" value="HELICASE_ATP_BIND_1"/>
    <property type="match status" value="1"/>
</dbReference>
<dbReference type="SUPFAM" id="SSF52540">
    <property type="entry name" value="P-loop containing nucleoside triphosphate hydrolases"/>
    <property type="match status" value="1"/>
</dbReference>
<evidence type="ECO:0000256" key="1">
    <source>
        <dbReference type="ARBA" id="ARBA00005446"/>
    </source>
</evidence>
<organism evidence="7 8">
    <name type="scientific">Gymnopus androsaceus JB14</name>
    <dbReference type="NCBI Taxonomy" id="1447944"/>
    <lineage>
        <taxon>Eukaryota</taxon>
        <taxon>Fungi</taxon>
        <taxon>Dikarya</taxon>
        <taxon>Basidiomycota</taxon>
        <taxon>Agaricomycotina</taxon>
        <taxon>Agaricomycetes</taxon>
        <taxon>Agaricomycetidae</taxon>
        <taxon>Agaricales</taxon>
        <taxon>Marasmiineae</taxon>
        <taxon>Omphalotaceae</taxon>
        <taxon>Gymnopus</taxon>
    </lineage>
</organism>
<dbReference type="GO" id="GO:0003677">
    <property type="term" value="F:DNA binding"/>
    <property type="evidence" value="ECO:0007669"/>
    <property type="project" value="UniProtKB-KW"/>
</dbReference>
<dbReference type="PANTHER" id="PTHR13710">
    <property type="entry name" value="DNA HELICASE RECQ FAMILY MEMBER"/>
    <property type="match status" value="1"/>
</dbReference>
<evidence type="ECO:0000256" key="5">
    <source>
        <dbReference type="ARBA" id="ARBA00034808"/>
    </source>
</evidence>